<accession>B8LPN8</accession>
<reference evidence="1" key="1">
    <citation type="submission" date="2007-06" db="EMBL/GenBank/DDBJ databases">
        <title>Full length cDNA sequences from Sitka Spruce (Picea sitchensis).</title>
        <authorList>
            <person name="Ralph S.G."/>
            <person name="Chun H.E."/>
            <person name="Liao N."/>
            <person name="Ali J."/>
            <person name="Reid K."/>
            <person name="Kolosova N."/>
            <person name="Cooper N."/>
            <person name="Cullis C."/>
            <person name="Jancsik S."/>
            <person name="Moore R."/>
            <person name="Mayo M."/>
            <person name="Wagner S."/>
            <person name="Holt R.A."/>
            <person name="Jones S.J.M."/>
            <person name="Marra M.A."/>
            <person name="Ritland C.E."/>
            <person name="Ritland K."/>
            <person name="Bohlmann J."/>
        </authorList>
    </citation>
    <scope>NUCLEOTIDE SEQUENCE</scope>
    <source>
        <tissue evidence="1">Green portion of the leader tissue</tissue>
    </source>
</reference>
<organism evidence="1">
    <name type="scientific">Picea sitchensis</name>
    <name type="common">Sitka spruce</name>
    <name type="synonym">Pinus sitchensis</name>
    <dbReference type="NCBI Taxonomy" id="3332"/>
    <lineage>
        <taxon>Eukaryota</taxon>
        <taxon>Viridiplantae</taxon>
        <taxon>Streptophyta</taxon>
        <taxon>Embryophyta</taxon>
        <taxon>Tracheophyta</taxon>
        <taxon>Spermatophyta</taxon>
        <taxon>Pinopsida</taxon>
        <taxon>Pinidae</taxon>
        <taxon>Conifers I</taxon>
        <taxon>Pinales</taxon>
        <taxon>Pinaceae</taxon>
        <taxon>Picea</taxon>
    </lineage>
</organism>
<dbReference type="EMBL" id="EF677817">
    <property type="protein sequence ID" value="ABR17618.1"/>
    <property type="molecule type" value="mRNA"/>
</dbReference>
<name>B8LPN8_PICSI</name>
<dbReference type="AlphaFoldDB" id="B8LPN8"/>
<evidence type="ECO:0000313" key="1">
    <source>
        <dbReference type="EMBL" id="ABR17618.1"/>
    </source>
</evidence>
<proteinExistence type="evidence at transcript level"/>
<protein>
    <submittedName>
        <fullName evidence="1">Uncharacterized protein</fullName>
    </submittedName>
</protein>
<sequence>MLLLFPSFINAFFWRMRDLELAIGLQGPDTILLRPFSIRSGFMRDNLEIKSCQRLLPYFEAVYFMEVSDLITLLR</sequence>